<dbReference type="PANTHER" id="PTHR43857:SF1">
    <property type="entry name" value="YJGH FAMILY PROTEIN"/>
    <property type="match status" value="1"/>
</dbReference>
<dbReference type="Pfam" id="PF01042">
    <property type="entry name" value="Ribonuc_L-PSP"/>
    <property type="match status" value="1"/>
</dbReference>
<dbReference type="SUPFAM" id="SSF55298">
    <property type="entry name" value="YjgF-like"/>
    <property type="match status" value="1"/>
</dbReference>
<comment type="caution">
    <text evidence="2">The sequence shown here is derived from an EMBL/GenBank/DDBJ whole genome shotgun (WGS) entry which is preliminary data.</text>
</comment>
<dbReference type="Gene3D" id="3.30.1330.40">
    <property type="entry name" value="RutC-like"/>
    <property type="match status" value="1"/>
</dbReference>
<dbReference type="CDD" id="cd00448">
    <property type="entry name" value="YjgF_YER057c_UK114_family"/>
    <property type="match status" value="1"/>
</dbReference>
<dbReference type="EMBL" id="BAAASD010000009">
    <property type="protein sequence ID" value="GAA2342020.1"/>
    <property type="molecule type" value="Genomic_DNA"/>
</dbReference>
<accession>A0ABN3G1B2</accession>
<dbReference type="Proteomes" id="UP001500253">
    <property type="component" value="Unassembled WGS sequence"/>
</dbReference>
<proteinExistence type="predicted"/>
<feature type="compositionally biased region" description="Basic and acidic residues" evidence="1">
    <location>
        <begin position="1"/>
        <end position="15"/>
    </location>
</feature>
<evidence type="ECO:0000256" key="1">
    <source>
        <dbReference type="SAM" id="MobiDB-lite"/>
    </source>
</evidence>
<evidence type="ECO:0000313" key="3">
    <source>
        <dbReference type="Proteomes" id="UP001500253"/>
    </source>
</evidence>
<keyword evidence="3" id="KW-1185">Reference proteome</keyword>
<name>A0ABN3G1B2_9ACTN</name>
<feature type="compositionally biased region" description="Pro residues" evidence="1">
    <location>
        <begin position="25"/>
        <end position="37"/>
    </location>
</feature>
<protein>
    <submittedName>
        <fullName evidence="2">RidA family protein</fullName>
    </submittedName>
</protein>
<dbReference type="InterPro" id="IPR035959">
    <property type="entry name" value="RutC-like_sf"/>
</dbReference>
<sequence length="166" mass="17095">MTRPTEHTGDTERPAPADTGHTRPPAAPAEPPAPPPLLRVNPPQLSPPTGFSHAVTATGGRLVFLAGQTALDGAGSIVGATLPDQFRRALSNLLAALAAAGGAPPDLARLTVHTTDVAAYRASAPELGRIWRDLAGRDYPAMAVIGVVRLWDEAALVELDGIAVVP</sequence>
<gene>
    <name evidence="2" type="ORF">GCM10010246_29050</name>
</gene>
<evidence type="ECO:0000313" key="2">
    <source>
        <dbReference type="EMBL" id="GAA2342020.1"/>
    </source>
</evidence>
<reference evidence="2 3" key="1">
    <citation type="journal article" date="2019" name="Int. J. Syst. Evol. Microbiol.">
        <title>The Global Catalogue of Microorganisms (GCM) 10K type strain sequencing project: providing services to taxonomists for standard genome sequencing and annotation.</title>
        <authorList>
            <consortium name="The Broad Institute Genomics Platform"/>
            <consortium name="The Broad Institute Genome Sequencing Center for Infectious Disease"/>
            <person name="Wu L."/>
            <person name="Ma J."/>
        </authorList>
    </citation>
    <scope>NUCLEOTIDE SEQUENCE [LARGE SCALE GENOMIC DNA]</scope>
    <source>
        <strain evidence="2 3">JCM 4316</strain>
    </source>
</reference>
<organism evidence="2 3">
    <name type="scientific">Streptomyces cuspidosporus</name>
    <dbReference type="NCBI Taxonomy" id="66882"/>
    <lineage>
        <taxon>Bacteria</taxon>
        <taxon>Bacillati</taxon>
        <taxon>Actinomycetota</taxon>
        <taxon>Actinomycetes</taxon>
        <taxon>Kitasatosporales</taxon>
        <taxon>Streptomycetaceae</taxon>
        <taxon>Streptomyces</taxon>
    </lineage>
</organism>
<dbReference type="InterPro" id="IPR006175">
    <property type="entry name" value="YjgF/YER057c/UK114"/>
</dbReference>
<feature type="region of interest" description="Disordered" evidence="1">
    <location>
        <begin position="1"/>
        <end position="53"/>
    </location>
</feature>
<dbReference type="PANTHER" id="PTHR43857">
    <property type="entry name" value="BLR7761 PROTEIN"/>
    <property type="match status" value="1"/>
</dbReference>